<keyword evidence="10" id="KW-0159">Chromosome partition</keyword>
<dbReference type="GO" id="GO:0072686">
    <property type="term" value="C:mitotic spindle"/>
    <property type="evidence" value="ECO:0007669"/>
    <property type="project" value="InterPro"/>
</dbReference>
<dbReference type="GO" id="GO:0007059">
    <property type="term" value="P:chromosome segregation"/>
    <property type="evidence" value="ECO:0007669"/>
    <property type="project" value="UniProtKB-KW"/>
</dbReference>
<dbReference type="GO" id="GO:0051301">
    <property type="term" value="P:cell division"/>
    <property type="evidence" value="ECO:0007669"/>
    <property type="project" value="UniProtKB-KW"/>
</dbReference>
<dbReference type="GO" id="GO:0042729">
    <property type="term" value="C:DASH complex"/>
    <property type="evidence" value="ECO:0007669"/>
    <property type="project" value="InterPro"/>
</dbReference>
<dbReference type="InterPro" id="IPR013960">
    <property type="entry name" value="DASH_Duo1"/>
</dbReference>
<sequence length="204" mass="22066">MSGNNMDKLIPEVFAEMRSNLNQSASRTGAGAGAGATPATGPTTQSLMHELDSLDRILTTVKQLNTSVSGAVATDLAKVHSVCVSSNRLLDAWIGVQSQAGYVHRLMSEPAYISHLKESGAEDTASPFEREVQLESDSVERLKQLVAQEREKQREKVTTQSQARVGSRGSDIKGGATASRIAKPRTTTTTAQSRPVRTRKLFRR</sequence>
<evidence type="ECO:0000256" key="5">
    <source>
        <dbReference type="ARBA" id="ARBA00022454"/>
    </source>
</evidence>
<evidence type="ECO:0000256" key="11">
    <source>
        <dbReference type="ARBA" id="ARBA00022838"/>
    </source>
</evidence>
<evidence type="ECO:0000256" key="18">
    <source>
        <dbReference type="ARBA" id="ARBA00044358"/>
    </source>
</evidence>
<protein>
    <recommendedName>
        <fullName evidence="17">DASH complex subunit DUO1</fullName>
    </recommendedName>
    <alternativeName>
        <fullName evidence="18">Outer kinetochore protein DUO1</fullName>
    </alternativeName>
</protein>
<keyword evidence="6" id="KW-0963">Cytoplasm</keyword>
<feature type="region of interest" description="Disordered" evidence="19">
    <location>
        <begin position="149"/>
        <end position="204"/>
    </location>
</feature>
<keyword evidence="21" id="KW-1185">Reference proteome</keyword>
<keyword evidence="5" id="KW-0158">Chromosome</keyword>
<dbReference type="Proteomes" id="UP001377567">
    <property type="component" value="Unassembled WGS sequence"/>
</dbReference>
<evidence type="ECO:0000256" key="8">
    <source>
        <dbReference type="ARBA" id="ARBA00022701"/>
    </source>
</evidence>
<dbReference type="EMBL" id="BTGD01000005">
    <property type="protein sequence ID" value="GMM55292.1"/>
    <property type="molecule type" value="Genomic_DNA"/>
</dbReference>
<evidence type="ECO:0000256" key="7">
    <source>
        <dbReference type="ARBA" id="ARBA00022618"/>
    </source>
</evidence>
<evidence type="ECO:0000256" key="1">
    <source>
        <dbReference type="ARBA" id="ARBA00004123"/>
    </source>
</evidence>
<comment type="caution">
    <text evidence="20">The sequence shown here is derived from an EMBL/GenBank/DDBJ whole genome shotgun (WGS) entry which is preliminary data.</text>
</comment>
<evidence type="ECO:0000256" key="15">
    <source>
        <dbReference type="ARBA" id="ARBA00023306"/>
    </source>
</evidence>
<keyword evidence="12" id="KW-0175">Coiled coil</keyword>
<dbReference type="PANTHER" id="PTHR28216">
    <property type="entry name" value="DASH COMPLEX SUBUNIT DUO1"/>
    <property type="match status" value="1"/>
</dbReference>
<evidence type="ECO:0000256" key="2">
    <source>
        <dbReference type="ARBA" id="ARBA00004186"/>
    </source>
</evidence>
<keyword evidence="11" id="KW-0995">Kinetochore</keyword>
<keyword evidence="13" id="KW-0206">Cytoskeleton</keyword>
<feature type="compositionally biased region" description="Polar residues" evidence="19">
    <location>
        <begin position="185"/>
        <end position="195"/>
    </location>
</feature>
<keyword evidence="7" id="KW-0132">Cell division</keyword>
<comment type="similarity">
    <text evidence="4">Belongs to the DASH complex DUO1 family.</text>
</comment>
<evidence type="ECO:0000256" key="14">
    <source>
        <dbReference type="ARBA" id="ARBA00023242"/>
    </source>
</evidence>
<dbReference type="Pfam" id="PF08651">
    <property type="entry name" value="DASH_Duo1"/>
    <property type="match status" value="1"/>
</dbReference>
<evidence type="ECO:0000256" key="9">
    <source>
        <dbReference type="ARBA" id="ARBA00022776"/>
    </source>
</evidence>
<evidence type="ECO:0000313" key="21">
    <source>
        <dbReference type="Proteomes" id="UP001377567"/>
    </source>
</evidence>
<evidence type="ECO:0000256" key="19">
    <source>
        <dbReference type="SAM" id="MobiDB-lite"/>
    </source>
</evidence>
<evidence type="ECO:0000256" key="12">
    <source>
        <dbReference type="ARBA" id="ARBA00023054"/>
    </source>
</evidence>
<evidence type="ECO:0000256" key="4">
    <source>
        <dbReference type="ARBA" id="ARBA00005366"/>
    </source>
</evidence>
<keyword evidence="14" id="KW-0539">Nucleus</keyword>
<evidence type="ECO:0000256" key="10">
    <source>
        <dbReference type="ARBA" id="ARBA00022829"/>
    </source>
</evidence>
<organism evidence="20 21">
    <name type="scientific">Maudiozyma humilis</name>
    <name type="common">Sour dough yeast</name>
    <name type="synonym">Kazachstania humilis</name>
    <dbReference type="NCBI Taxonomy" id="51915"/>
    <lineage>
        <taxon>Eukaryota</taxon>
        <taxon>Fungi</taxon>
        <taxon>Dikarya</taxon>
        <taxon>Ascomycota</taxon>
        <taxon>Saccharomycotina</taxon>
        <taxon>Saccharomycetes</taxon>
        <taxon>Saccharomycetales</taxon>
        <taxon>Saccharomycetaceae</taxon>
        <taxon>Maudiozyma</taxon>
    </lineage>
</organism>
<proteinExistence type="inferred from homology"/>
<evidence type="ECO:0000256" key="16">
    <source>
        <dbReference type="ARBA" id="ARBA00023328"/>
    </source>
</evidence>
<evidence type="ECO:0000256" key="17">
    <source>
        <dbReference type="ARBA" id="ARBA00044152"/>
    </source>
</evidence>
<keyword evidence="16" id="KW-0137">Centromere</keyword>
<keyword evidence="9" id="KW-0498">Mitosis</keyword>
<reference evidence="20 21" key="1">
    <citation type="journal article" date="2023" name="Elife">
        <title>Identification of key yeast species and microbe-microbe interactions impacting larval growth of Drosophila in the wild.</title>
        <authorList>
            <person name="Mure A."/>
            <person name="Sugiura Y."/>
            <person name="Maeda R."/>
            <person name="Honda K."/>
            <person name="Sakurai N."/>
            <person name="Takahashi Y."/>
            <person name="Watada M."/>
            <person name="Katoh T."/>
            <person name="Gotoh A."/>
            <person name="Gotoh Y."/>
            <person name="Taniguchi I."/>
            <person name="Nakamura K."/>
            <person name="Hayashi T."/>
            <person name="Katayama T."/>
            <person name="Uemura T."/>
            <person name="Hattori Y."/>
        </authorList>
    </citation>
    <scope>NUCLEOTIDE SEQUENCE [LARGE SCALE GENOMIC DNA]</scope>
    <source>
        <strain evidence="20 21">KH-74</strain>
    </source>
</reference>
<dbReference type="GO" id="GO:0005874">
    <property type="term" value="C:microtubule"/>
    <property type="evidence" value="ECO:0007669"/>
    <property type="project" value="UniProtKB-KW"/>
</dbReference>
<evidence type="ECO:0000256" key="3">
    <source>
        <dbReference type="ARBA" id="ARBA00004629"/>
    </source>
</evidence>
<evidence type="ECO:0000256" key="13">
    <source>
        <dbReference type="ARBA" id="ARBA00023212"/>
    </source>
</evidence>
<keyword evidence="15" id="KW-0131">Cell cycle</keyword>
<gene>
    <name evidence="20" type="ORF">DAKH74_019080</name>
</gene>
<dbReference type="AlphaFoldDB" id="A0AAV5RVC8"/>
<evidence type="ECO:0000256" key="6">
    <source>
        <dbReference type="ARBA" id="ARBA00022490"/>
    </source>
</evidence>
<keyword evidence="8" id="KW-0493">Microtubule</keyword>
<dbReference type="GO" id="GO:0000278">
    <property type="term" value="P:mitotic cell cycle"/>
    <property type="evidence" value="ECO:0007669"/>
    <property type="project" value="InterPro"/>
</dbReference>
<dbReference type="PANTHER" id="PTHR28216:SF1">
    <property type="entry name" value="DASH COMPLEX SUBUNIT DUO1"/>
    <property type="match status" value="1"/>
</dbReference>
<evidence type="ECO:0000313" key="20">
    <source>
        <dbReference type="EMBL" id="GMM55292.1"/>
    </source>
</evidence>
<comment type="subcellular location">
    <subcellularLocation>
        <location evidence="3">Chromosome</location>
        <location evidence="3">Centromere</location>
        <location evidence="3">Kinetochore</location>
    </subcellularLocation>
    <subcellularLocation>
        <location evidence="2">Cytoplasm</location>
        <location evidence="2">Cytoskeleton</location>
        <location evidence="2">Spindle</location>
    </subcellularLocation>
    <subcellularLocation>
        <location evidence="1">Nucleus</location>
    </subcellularLocation>
</comment>
<name>A0AAV5RVC8_MAUHU</name>
<accession>A0AAV5RVC8</accession>